<dbReference type="CDD" id="cd03571">
    <property type="entry name" value="ENTH"/>
    <property type="match status" value="1"/>
</dbReference>
<evidence type="ECO:0000313" key="8">
    <source>
        <dbReference type="Proteomes" id="UP001172457"/>
    </source>
</evidence>
<keyword evidence="3" id="KW-0333">Golgi apparatus</keyword>
<evidence type="ECO:0000259" key="6">
    <source>
        <dbReference type="PROSITE" id="PS50942"/>
    </source>
</evidence>
<gene>
    <name evidence="7" type="ORF">OSB04_007579</name>
</gene>
<feature type="chain" id="PRO_5041389083" description="ENTH domain-containing protein" evidence="5">
    <location>
        <begin position="24"/>
        <end position="145"/>
    </location>
</feature>
<dbReference type="PROSITE" id="PS51257">
    <property type="entry name" value="PROKAR_LIPOPROTEIN"/>
    <property type="match status" value="1"/>
</dbReference>
<accession>A0AA38TLV3</accession>
<feature type="domain" description="ENTH" evidence="6">
    <location>
        <begin position="30"/>
        <end position="145"/>
    </location>
</feature>
<protein>
    <recommendedName>
        <fullName evidence="6">ENTH domain-containing protein</fullName>
    </recommendedName>
</protein>
<dbReference type="GO" id="GO:0030125">
    <property type="term" value="C:clathrin vesicle coat"/>
    <property type="evidence" value="ECO:0007669"/>
    <property type="project" value="TreeGrafter"/>
</dbReference>
<dbReference type="PANTHER" id="PTHR12276:SF116">
    <property type="entry name" value="ENTH_VHS FAMILY PROTEIN"/>
    <property type="match status" value="1"/>
</dbReference>
<sequence length="145" mass="16754">MYKGKYAFYFLVLGPAIWASSCAGKDQVKLALTDVNSAQLLVEESTNGNPINPCAPDARTLKMIPKAAYEIDDYWRIANVLHNRLVRFDAKNWRISYKAVVALEHLLTYGPESVAEEFQIHKDFPKRRELKSKEIKQRNLRVWEL</sequence>
<keyword evidence="4" id="KW-0968">Cytoplasmic vesicle</keyword>
<dbReference type="InterPro" id="IPR008942">
    <property type="entry name" value="ENTH_VHS"/>
</dbReference>
<dbReference type="Proteomes" id="UP001172457">
    <property type="component" value="Chromosome 2"/>
</dbReference>
<dbReference type="InterPro" id="IPR013809">
    <property type="entry name" value="ENTH"/>
</dbReference>
<keyword evidence="8" id="KW-1185">Reference proteome</keyword>
<comment type="caution">
    <text evidence="7">The sequence shown here is derived from an EMBL/GenBank/DDBJ whole genome shotgun (WGS) entry which is preliminary data.</text>
</comment>
<dbReference type="GO" id="GO:0005768">
    <property type="term" value="C:endosome"/>
    <property type="evidence" value="ECO:0007669"/>
    <property type="project" value="TreeGrafter"/>
</dbReference>
<evidence type="ECO:0000256" key="3">
    <source>
        <dbReference type="ARBA" id="ARBA00023034"/>
    </source>
</evidence>
<dbReference type="SUPFAM" id="SSF48464">
    <property type="entry name" value="ENTH/VHS domain"/>
    <property type="match status" value="1"/>
</dbReference>
<dbReference type="EMBL" id="JARYMX010000002">
    <property type="protein sequence ID" value="KAJ9562419.1"/>
    <property type="molecule type" value="Genomic_DNA"/>
</dbReference>
<dbReference type="GO" id="GO:0005794">
    <property type="term" value="C:Golgi apparatus"/>
    <property type="evidence" value="ECO:0007669"/>
    <property type="project" value="UniProtKB-SubCell"/>
</dbReference>
<reference evidence="7" key="1">
    <citation type="submission" date="2023-03" db="EMBL/GenBank/DDBJ databases">
        <title>Chromosome-scale reference genome and RAD-based genetic map of yellow starthistle (Centaurea solstitialis) reveal putative structural variation and QTLs associated with invader traits.</title>
        <authorList>
            <person name="Reatini B."/>
            <person name="Cang F.A."/>
            <person name="Jiang Q."/>
            <person name="Mckibben M.T.W."/>
            <person name="Barker M.S."/>
            <person name="Rieseberg L.H."/>
            <person name="Dlugosch K.M."/>
        </authorList>
    </citation>
    <scope>NUCLEOTIDE SEQUENCE</scope>
    <source>
        <strain evidence="7">CAN-66</strain>
        <tissue evidence="7">Leaf</tissue>
    </source>
</reference>
<organism evidence="7 8">
    <name type="scientific">Centaurea solstitialis</name>
    <name type="common">yellow star-thistle</name>
    <dbReference type="NCBI Taxonomy" id="347529"/>
    <lineage>
        <taxon>Eukaryota</taxon>
        <taxon>Viridiplantae</taxon>
        <taxon>Streptophyta</taxon>
        <taxon>Embryophyta</taxon>
        <taxon>Tracheophyta</taxon>
        <taxon>Spermatophyta</taxon>
        <taxon>Magnoliopsida</taxon>
        <taxon>eudicotyledons</taxon>
        <taxon>Gunneridae</taxon>
        <taxon>Pentapetalae</taxon>
        <taxon>asterids</taxon>
        <taxon>campanulids</taxon>
        <taxon>Asterales</taxon>
        <taxon>Asteraceae</taxon>
        <taxon>Carduoideae</taxon>
        <taxon>Cardueae</taxon>
        <taxon>Centaureinae</taxon>
        <taxon>Centaurea</taxon>
    </lineage>
</organism>
<dbReference type="AlphaFoldDB" id="A0AA38TLV3"/>
<dbReference type="Pfam" id="PF01417">
    <property type="entry name" value="ENTH"/>
    <property type="match status" value="1"/>
</dbReference>
<dbReference type="PROSITE" id="PS50942">
    <property type="entry name" value="ENTH"/>
    <property type="match status" value="1"/>
</dbReference>
<dbReference type="GO" id="GO:0005886">
    <property type="term" value="C:plasma membrane"/>
    <property type="evidence" value="ECO:0007669"/>
    <property type="project" value="TreeGrafter"/>
</dbReference>
<name>A0AA38TLV3_9ASTR</name>
<dbReference type="GO" id="GO:0030276">
    <property type="term" value="F:clathrin binding"/>
    <property type="evidence" value="ECO:0007669"/>
    <property type="project" value="TreeGrafter"/>
</dbReference>
<dbReference type="PANTHER" id="PTHR12276">
    <property type="entry name" value="EPSIN/ENT-RELATED"/>
    <property type="match status" value="1"/>
</dbReference>
<dbReference type="GO" id="GO:0005543">
    <property type="term" value="F:phospholipid binding"/>
    <property type="evidence" value="ECO:0007669"/>
    <property type="project" value="TreeGrafter"/>
</dbReference>
<dbReference type="Gene3D" id="1.25.40.90">
    <property type="match status" value="1"/>
</dbReference>
<dbReference type="GO" id="GO:0006897">
    <property type="term" value="P:endocytosis"/>
    <property type="evidence" value="ECO:0007669"/>
    <property type="project" value="TreeGrafter"/>
</dbReference>
<keyword evidence="5" id="KW-0732">Signal</keyword>
<evidence type="ECO:0000256" key="1">
    <source>
        <dbReference type="ARBA" id="ARBA00004132"/>
    </source>
</evidence>
<feature type="signal peptide" evidence="5">
    <location>
        <begin position="1"/>
        <end position="23"/>
    </location>
</feature>
<evidence type="ECO:0000256" key="4">
    <source>
        <dbReference type="ARBA" id="ARBA00023329"/>
    </source>
</evidence>
<evidence type="ECO:0000256" key="5">
    <source>
        <dbReference type="SAM" id="SignalP"/>
    </source>
</evidence>
<evidence type="ECO:0000256" key="2">
    <source>
        <dbReference type="ARBA" id="ARBA00004555"/>
    </source>
</evidence>
<comment type="subcellular location">
    <subcellularLocation>
        <location evidence="1">Cytoplasmic vesicle</location>
        <location evidence="1">Clathrin-coated vesicle</location>
    </subcellularLocation>
    <subcellularLocation>
        <location evidence="2">Golgi apparatus</location>
    </subcellularLocation>
</comment>
<evidence type="ECO:0000313" key="7">
    <source>
        <dbReference type="EMBL" id="KAJ9562419.1"/>
    </source>
</evidence>
<proteinExistence type="predicted"/>